<dbReference type="RefSeq" id="WP_201700552.1">
    <property type="nucleotide sequence ID" value="NZ_CAJHCQ010000030.1"/>
</dbReference>
<dbReference type="Proteomes" id="UP000656319">
    <property type="component" value="Unassembled WGS sequence"/>
</dbReference>
<evidence type="ECO:0008006" key="3">
    <source>
        <dbReference type="Google" id="ProtNLM"/>
    </source>
</evidence>
<protein>
    <recommendedName>
        <fullName evidence="3">PAAR domain-containing protein</fullName>
    </recommendedName>
</protein>
<evidence type="ECO:0000313" key="2">
    <source>
        <dbReference type="Proteomes" id="UP000656319"/>
    </source>
</evidence>
<accession>A0ABM8PA37</accession>
<sequence>MTTYYAIVEGDPLTSGGNSQVIEGNRNCTIDDQEGRSRAQTYLGHKAWCAACQSIGVIAAGAGISDHLRGIDYTIGGAQEAVDGDIVICKCAIHPRLIAVYARCCEYFDTGPEVLATSAAREAVSSTQTYDEQFTLRDAERSPLVDTYYTVRMPLGELRHGVTDSWGYTERYETNGAQSIKIYLGHKQES</sequence>
<proteinExistence type="predicted"/>
<evidence type="ECO:0000313" key="1">
    <source>
        <dbReference type="EMBL" id="CAD6560409.1"/>
    </source>
</evidence>
<gene>
    <name evidence="1" type="ORF">LMG27952_07114</name>
</gene>
<reference evidence="1 2" key="1">
    <citation type="submission" date="2020-10" db="EMBL/GenBank/DDBJ databases">
        <authorList>
            <person name="Peeters C."/>
        </authorList>
    </citation>
    <scope>NUCLEOTIDE SEQUENCE [LARGE SCALE GENOMIC DNA]</scope>
    <source>
        <strain evidence="1 2">LMG 27952</strain>
    </source>
</reference>
<keyword evidence="2" id="KW-1185">Reference proteome</keyword>
<dbReference type="EMBL" id="CAJHCQ010000030">
    <property type="protein sequence ID" value="CAD6560409.1"/>
    <property type="molecule type" value="Genomic_DNA"/>
</dbReference>
<name>A0ABM8PA37_9BURK</name>
<organism evidence="1 2">
    <name type="scientific">Paraburkholderia hiiakae</name>
    <dbReference type="NCBI Taxonomy" id="1081782"/>
    <lineage>
        <taxon>Bacteria</taxon>
        <taxon>Pseudomonadati</taxon>
        <taxon>Pseudomonadota</taxon>
        <taxon>Betaproteobacteria</taxon>
        <taxon>Burkholderiales</taxon>
        <taxon>Burkholderiaceae</taxon>
        <taxon>Paraburkholderia</taxon>
    </lineage>
</organism>
<comment type="caution">
    <text evidence="1">The sequence shown here is derived from an EMBL/GenBank/DDBJ whole genome shotgun (WGS) entry which is preliminary data.</text>
</comment>
<dbReference type="CDD" id="cd14744">
    <property type="entry name" value="PAAR_CT_2"/>
    <property type="match status" value="1"/>
</dbReference>